<dbReference type="WBParaSite" id="DME_0000382801-mRNA-1">
    <property type="protein sequence ID" value="DME_0000382801-mRNA-1"/>
    <property type="gene ID" value="DME_0000382801"/>
</dbReference>
<dbReference type="OrthoDB" id="1055097at2759"/>
<dbReference type="SUPFAM" id="SSF52058">
    <property type="entry name" value="L domain-like"/>
    <property type="match status" value="1"/>
</dbReference>
<gene>
    <name evidence="4" type="ORF">DME_LOCUS7833</name>
</gene>
<dbReference type="InterPro" id="IPR001611">
    <property type="entry name" value="Leu-rich_rpt"/>
</dbReference>
<feature type="signal peptide" evidence="3">
    <location>
        <begin position="1"/>
        <end position="20"/>
    </location>
</feature>
<sequence length="501" mass="57472">MFFISWLIFFINQLITNISANQCPTYMLRNSYVQGQCTCYNNKYETISVICNNVNSLDTILAILSRITVPIDSLMINNTPIPQIPFQAFQDLIIKRISFHNNNLFGIHPHAFKGNLIQSLEMLEIKQNHLKSVPLSSISILRNLETLILSNNKITTIDSETFDKFEGKNKLLNLDLSSNNISAIADEAFHGFDNLQYLNLDKNLLKAIPAKAINSLINLRELSISVNLIASITDDQQFPQLPNLRSISLEANQIKEVEDLAFSNLPSLRYLDLSNNKLQYLPENTILNSFEITNPVTARTFYLYENDWKCDEKVSWLRKWLQNNKDVQTIAPGHSSIRCFSNTNNYENYYHEKDNATKQLQSIYPVYWTFQGANGQNNDKSLYYKQYPSQFYQNWKKGEINNGRPNIPTLQNQSEFKIDANKIIEYNNRQQEITSKSNAWPTGLSDLNLLKSPPNNTNSLTEFTKNTTEISMAQSEGMSKARKIVVILGKATFSIIQYMTS</sequence>
<dbReference type="PANTHER" id="PTHR24366">
    <property type="entry name" value="IG(IMMUNOGLOBULIN) AND LRR(LEUCINE RICH REPEAT) DOMAINS"/>
    <property type="match status" value="1"/>
</dbReference>
<dbReference type="Proteomes" id="UP000274756">
    <property type="component" value="Unassembled WGS sequence"/>
</dbReference>
<dbReference type="PROSITE" id="PS51450">
    <property type="entry name" value="LRR"/>
    <property type="match status" value="5"/>
</dbReference>
<name>A0A0N4U9Q1_DRAME</name>
<dbReference type="Proteomes" id="UP000038040">
    <property type="component" value="Unplaced"/>
</dbReference>
<reference evidence="4 6" key="2">
    <citation type="submission" date="2018-11" db="EMBL/GenBank/DDBJ databases">
        <authorList>
            <consortium name="Pathogen Informatics"/>
        </authorList>
    </citation>
    <scope>NUCLEOTIDE SEQUENCE [LARGE SCALE GENOMIC DNA]</scope>
</reference>
<proteinExistence type="predicted"/>
<evidence type="ECO:0000256" key="1">
    <source>
        <dbReference type="ARBA" id="ARBA00022614"/>
    </source>
</evidence>
<dbReference type="PANTHER" id="PTHR24366:SF96">
    <property type="entry name" value="LEUCINE RICH REPEAT CONTAINING 53"/>
    <property type="match status" value="1"/>
</dbReference>
<reference evidence="7" key="1">
    <citation type="submission" date="2016-04" db="UniProtKB">
        <authorList>
            <consortium name="WormBaseParasite"/>
        </authorList>
    </citation>
    <scope>IDENTIFICATION</scope>
</reference>
<keyword evidence="3" id="KW-0732">Signal</keyword>
<evidence type="ECO:0000256" key="2">
    <source>
        <dbReference type="ARBA" id="ARBA00022737"/>
    </source>
</evidence>
<evidence type="ECO:0000313" key="4">
    <source>
        <dbReference type="EMBL" id="VDN57860.1"/>
    </source>
</evidence>
<dbReference type="SMART" id="SM00365">
    <property type="entry name" value="LRR_SD22"/>
    <property type="match status" value="4"/>
</dbReference>
<dbReference type="AlphaFoldDB" id="A0A0N4U9Q1"/>
<keyword evidence="6" id="KW-1185">Reference proteome</keyword>
<evidence type="ECO:0000256" key="3">
    <source>
        <dbReference type="SAM" id="SignalP"/>
    </source>
</evidence>
<dbReference type="InterPro" id="IPR032675">
    <property type="entry name" value="LRR_dom_sf"/>
</dbReference>
<feature type="chain" id="PRO_5041039892" evidence="3">
    <location>
        <begin position="21"/>
        <end position="501"/>
    </location>
</feature>
<dbReference type="STRING" id="318479.A0A0N4U9Q1"/>
<dbReference type="Pfam" id="PF13855">
    <property type="entry name" value="LRR_8"/>
    <property type="match status" value="2"/>
</dbReference>
<evidence type="ECO:0000313" key="6">
    <source>
        <dbReference type="Proteomes" id="UP000274756"/>
    </source>
</evidence>
<evidence type="ECO:0000313" key="7">
    <source>
        <dbReference type="WBParaSite" id="DME_0000382801-mRNA-1"/>
    </source>
</evidence>
<dbReference type="EMBL" id="UYYG01001163">
    <property type="protein sequence ID" value="VDN57860.1"/>
    <property type="molecule type" value="Genomic_DNA"/>
</dbReference>
<keyword evidence="2" id="KW-0677">Repeat</keyword>
<dbReference type="Gene3D" id="3.80.10.10">
    <property type="entry name" value="Ribonuclease Inhibitor"/>
    <property type="match status" value="2"/>
</dbReference>
<organism evidence="5 7">
    <name type="scientific">Dracunculus medinensis</name>
    <name type="common">Guinea worm</name>
    <dbReference type="NCBI Taxonomy" id="318479"/>
    <lineage>
        <taxon>Eukaryota</taxon>
        <taxon>Metazoa</taxon>
        <taxon>Ecdysozoa</taxon>
        <taxon>Nematoda</taxon>
        <taxon>Chromadorea</taxon>
        <taxon>Rhabditida</taxon>
        <taxon>Spirurina</taxon>
        <taxon>Dracunculoidea</taxon>
        <taxon>Dracunculidae</taxon>
        <taxon>Dracunculus</taxon>
    </lineage>
</organism>
<protein>
    <submittedName>
        <fullName evidence="7">LRRCT domain-containing protein</fullName>
    </submittedName>
</protein>
<dbReference type="InterPro" id="IPR003591">
    <property type="entry name" value="Leu-rich_rpt_typical-subtyp"/>
</dbReference>
<dbReference type="SMART" id="SM00369">
    <property type="entry name" value="LRR_TYP"/>
    <property type="match status" value="6"/>
</dbReference>
<accession>A0A0N4U9Q1</accession>
<evidence type="ECO:0000313" key="5">
    <source>
        <dbReference type="Proteomes" id="UP000038040"/>
    </source>
</evidence>
<dbReference type="PRINTS" id="PR00019">
    <property type="entry name" value="LEURICHRPT"/>
</dbReference>
<keyword evidence="1" id="KW-0433">Leucine-rich repeat</keyword>